<protein>
    <submittedName>
        <fullName evidence="2">Uncharacterized protein</fullName>
    </submittedName>
</protein>
<name>A0A834PCT3_VESPE</name>
<dbReference type="Proteomes" id="UP000600918">
    <property type="component" value="Unassembled WGS sequence"/>
</dbReference>
<accession>A0A834PCT3</accession>
<reference evidence="2" key="1">
    <citation type="journal article" date="2020" name="G3 (Bethesda)">
        <title>High-Quality Assemblies for Three Invasive Social Wasps from the &lt;i&gt;Vespula&lt;/i&gt; Genus.</title>
        <authorList>
            <person name="Harrop T.W.R."/>
            <person name="Guhlin J."/>
            <person name="McLaughlin G.M."/>
            <person name="Permina E."/>
            <person name="Stockwell P."/>
            <person name="Gilligan J."/>
            <person name="Le Lec M.F."/>
            <person name="Gruber M.A.M."/>
            <person name="Quinn O."/>
            <person name="Lovegrove M."/>
            <person name="Duncan E.J."/>
            <person name="Remnant E.J."/>
            <person name="Van Eeckhoven J."/>
            <person name="Graham B."/>
            <person name="Knapp R.A."/>
            <person name="Langford K.W."/>
            <person name="Kronenberg Z."/>
            <person name="Press M.O."/>
            <person name="Eacker S.M."/>
            <person name="Wilson-Rankin E.E."/>
            <person name="Purcell J."/>
            <person name="Lester P.J."/>
            <person name="Dearden P.K."/>
        </authorList>
    </citation>
    <scope>NUCLEOTIDE SEQUENCE</scope>
    <source>
        <strain evidence="2">Volc-1</strain>
    </source>
</reference>
<keyword evidence="3" id="KW-1185">Reference proteome</keyword>
<sequence>MVYHLRRANCFQLSSDKVNSGATFSLVTTLVTQRDGGGGGGNGGGGNGGGGRTADGRRSLRKLRFAVRTTALSDL</sequence>
<evidence type="ECO:0000256" key="1">
    <source>
        <dbReference type="SAM" id="MobiDB-lite"/>
    </source>
</evidence>
<evidence type="ECO:0000313" key="2">
    <source>
        <dbReference type="EMBL" id="KAF7435657.1"/>
    </source>
</evidence>
<feature type="compositionally biased region" description="Gly residues" evidence="1">
    <location>
        <begin position="35"/>
        <end position="53"/>
    </location>
</feature>
<proteinExistence type="predicted"/>
<evidence type="ECO:0000313" key="3">
    <source>
        <dbReference type="Proteomes" id="UP000600918"/>
    </source>
</evidence>
<gene>
    <name evidence="2" type="ORF">H0235_003848</name>
</gene>
<comment type="caution">
    <text evidence="2">The sequence shown here is derived from an EMBL/GenBank/DDBJ whole genome shotgun (WGS) entry which is preliminary data.</text>
</comment>
<feature type="region of interest" description="Disordered" evidence="1">
    <location>
        <begin position="34"/>
        <end position="59"/>
    </location>
</feature>
<organism evidence="2 3">
    <name type="scientific">Vespula pensylvanica</name>
    <name type="common">Western yellow jacket</name>
    <name type="synonym">Wasp</name>
    <dbReference type="NCBI Taxonomy" id="30213"/>
    <lineage>
        <taxon>Eukaryota</taxon>
        <taxon>Metazoa</taxon>
        <taxon>Ecdysozoa</taxon>
        <taxon>Arthropoda</taxon>
        <taxon>Hexapoda</taxon>
        <taxon>Insecta</taxon>
        <taxon>Pterygota</taxon>
        <taxon>Neoptera</taxon>
        <taxon>Endopterygota</taxon>
        <taxon>Hymenoptera</taxon>
        <taxon>Apocrita</taxon>
        <taxon>Aculeata</taxon>
        <taxon>Vespoidea</taxon>
        <taxon>Vespidae</taxon>
        <taxon>Vespinae</taxon>
        <taxon>Vespula</taxon>
    </lineage>
</organism>
<dbReference type="EMBL" id="JACSDY010000002">
    <property type="protein sequence ID" value="KAF7435657.1"/>
    <property type="molecule type" value="Genomic_DNA"/>
</dbReference>
<dbReference type="AlphaFoldDB" id="A0A834PCT3"/>